<keyword evidence="5" id="KW-0676">Redox-active center</keyword>
<dbReference type="Pfam" id="PF00085">
    <property type="entry name" value="Thioredoxin"/>
    <property type="match status" value="1"/>
</dbReference>
<dbReference type="STRING" id="472175.EL18_02778"/>
<dbReference type="Gene3D" id="1.25.40.10">
    <property type="entry name" value="Tetratricopeptide repeat domain"/>
    <property type="match status" value="2"/>
</dbReference>
<dbReference type="FunFam" id="3.40.30.10:FF:000001">
    <property type="entry name" value="Thioredoxin"/>
    <property type="match status" value="1"/>
</dbReference>
<reference evidence="9 10" key="1">
    <citation type="submission" date="2014-05" db="EMBL/GenBank/DDBJ databases">
        <title>Draft Genome Sequence of Nitratireductor basaltis Strain UMTGB225, A Marine Bacterium Isolated from Green Barrel Tunicate.</title>
        <authorList>
            <person name="Gan H.Y."/>
        </authorList>
    </citation>
    <scope>NUCLEOTIDE SEQUENCE [LARGE SCALE GENOMIC DNA]</scope>
    <source>
        <strain evidence="9 10">UMTGB225</strain>
    </source>
</reference>
<keyword evidence="10" id="KW-1185">Reference proteome</keyword>
<comment type="caution">
    <text evidence="9">The sequence shown here is derived from an EMBL/GenBank/DDBJ whole genome shotgun (WGS) entry which is preliminary data.</text>
</comment>
<comment type="similarity">
    <text evidence="1">Belongs to the thioredoxin family.</text>
</comment>
<keyword evidence="3" id="KW-0249">Electron transport</keyword>
<evidence type="ECO:0000256" key="7">
    <source>
        <dbReference type="SAM" id="MobiDB-lite"/>
    </source>
</evidence>
<dbReference type="SUPFAM" id="SSF48452">
    <property type="entry name" value="TPR-like"/>
    <property type="match status" value="1"/>
</dbReference>
<dbReference type="GO" id="GO:0006950">
    <property type="term" value="P:response to stress"/>
    <property type="evidence" value="ECO:0007669"/>
    <property type="project" value="UniProtKB-ARBA"/>
</dbReference>
<feature type="compositionally biased region" description="Polar residues" evidence="7">
    <location>
        <begin position="1"/>
        <end position="15"/>
    </location>
</feature>
<gene>
    <name evidence="9" type="ORF">EL18_02778</name>
</gene>
<dbReference type="InterPro" id="IPR005746">
    <property type="entry name" value="Thioredoxin"/>
</dbReference>
<dbReference type="PROSITE" id="PS00194">
    <property type="entry name" value="THIOREDOXIN_1"/>
    <property type="match status" value="1"/>
</dbReference>
<dbReference type="GO" id="GO:0005829">
    <property type="term" value="C:cytosol"/>
    <property type="evidence" value="ECO:0007669"/>
    <property type="project" value="TreeGrafter"/>
</dbReference>
<protein>
    <recommendedName>
        <fullName evidence="6">Thioredoxin</fullName>
    </recommendedName>
</protein>
<sequence>MSTPGNPFGNSSGNAPQGRFQDEMTSPQTLNLAPGGETADTLVKDTTTAAFTADVIEESRRQPVLVDFWAPWCGPCKQLAPIIEKVVGEARGKVKLVKLNIDDHPAIPGQLGIQSIPAVIAFVDGQPVDGFMGAVPESQIRQFIEKLGKGQADPVQDALEAARQALAEGQNDHAAQIYSAILQQQPDQADALAAIAEMLYEAGERDKAEELLGRIPADKQDLPAAASLKTRMALDAQVAELGDPIALEQRVASDPSDHDARFNLALVRNAQGRREEAAEHLLTIIKNDRQWNDDAARSKLLELFEAWGMTDPATLAARRRLSSLLFS</sequence>
<dbReference type="PATRIC" id="fig|472175.3.peg.2771"/>
<dbReference type="Gene3D" id="3.40.30.10">
    <property type="entry name" value="Glutaredoxin"/>
    <property type="match status" value="1"/>
</dbReference>
<dbReference type="CDD" id="cd02947">
    <property type="entry name" value="TRX_family"/>
    <property type="match status" value="1"/>
</dbReference>
<evidence type="ECO:0000256" key="4">
    <source>
        <dbReference type="ARBA" id="ARBA00023157"/>
    </source>
</evidence>
<evidence type="ECO:0000256" key="6">
    <source>
        <dbReference type="NCBIfam" id="TIGR01068"/>
    </source>
</evidence>
<evidence type="ECO:0000256" key="5">
    <source>
        <dbReference type="ARBA" id="ARBA00023284"/>
    </source>
</evidence>
<proteinExistence type="inferred from homology"/>
<dbReference type="InterPro" id="IPR011990">
    <property type="entry name" value="TPR-like_helical_dom_sf"/>
</dbReference>
<feature type="domain" description="Thioredoxin" evidence="8">
    <location>
        <begin position="32"/>
        <end position="149"/>
    </location>
</feature>
<dbReference type="RefSeq" id="WP_036485398.1">
    <property type="nucleotide sequence ID" value="NZ_JMQM01000002.1"/>
</dbReference>
<evidence type="ECO:0000313" key="9">
    <source>
        <dbReference type="EMBL" id="KFB08526.1"/>
    </source>
</evidence>
<accession>A0A084U6E0</accession>
<evidence type="ECO:0000256" key="3">
    <source>
        <dbReference type="ARBA" id="ARBA00022982"/>
    </source>
</evidence>
<dbReference type="InterPro" id="IPR036249">
    <property type="entry name" value="Thioredoxin-like_sf"/>
</dbReference>
<evidence type="ECO:0000256" key="1">
    <source>
        <dbReference type="ARBA" id="ARBA00008987"/>
    </source>
</evidence>
<dbReference type="NCBIfam" id="TIGR01068">
    <property type="entry name" value="thioredoxin"/>
    <property type="match status" value="1"/>
</dbReference>
<keyword evidence="4" id="KW-1015">Disulfide bond</keyword>
<dbReference type="InterPro" id="IPR017937">
    <property type="entry name" value="Thioredoxin_CS"/>
</dbReference>
<dbReference type="PRINTS" id="PR00421">
    <property type="entry name" value="THIOREDOXIN"/>
</dbReference>
<dbReference type="GO" id="GO:0045454">
    <property type="term" value="P:cell redox homeostasis"/>
    <property type="evidence" value="ECO:0007669"/>
    <property type="project" value="TreeGrafter"/>
</dbReference>
<dbReference type="Pfam" id="PF14559">
    <property type="entry name" value="TPR_19"/>
    <property type="match status" value="1"/>
</dbReference>
<dbReference type="SUPFAM" id="SSF52833">
    <property type="entry name" value="Thioredoxin-like"/>
    <property type="match status" value="1"/>
</dbReference>
<keyword evidence="2" id="KW-0813">Transport</keyword>
<dbReference type="GO" id="GO:0015035">
    <property type="term" value="F:protein-disulfide reductase activity"/>
    <property type="evidence" value="ECO:0007669"/>
    <property type="project" value="UniProtKB-UniRule"/>
</dbReference>
<dbReference type="PROSITE" id="PS51352">
    <property type="entry name" value="THIOREDOXIN_2"/>
    <property type="match status" value="1"/>
</dbReference>
<name>A0A084U6E0_9HYPH</name>
<dbReference type="OrthoDB" id="9790390at2"/>
<dbReference type="PANTHER" id="PTHR45663">
    <property type="entry name" value="GEO12009P1"/>
    <property type="match status" value="1"/>
</dbReference>
<evidence type="ECO:0000259" key="8">
    <source>
        <dbReference type="PROSITE" id="PS51352"/>
    </source>
</evidence>
<dbReference type="PANTHER" id="PTHR45663:SF11">
    <property type="entry name" value="GEO12009P1"/>
    <property type="match status" value="1"/>
</dbReference>
<evidence type="ECO:0000256" key="2">
    <source>
        <dbReference type="ARBA" id="ARBA00022448"/>
    </source>
</evidence>
<dbReference type="AlphaFoldDB" id="A0A084U6E0"/>
<dbReference type="Pfam" id="PF14561">
    <property type="entry name" value="TPR_20"/>
    <property type="match status" value="1"/>
</dbReference>
<organism evidence="9 10">
    <name type="scientific">Nitratireductor basaltis</name>
    <dbReference type="NCBI Taxonomy" id="472175"/>
    <lineage>
        <taxon>Bacteria</taxon>
        <taxon>Pseudomonadati</taxon>
        <taxon>Pseudomonadota</taxon>
        <taxon>Alphaproteobacteria</taxon>
        <taxon>Hyphomicrobiales</taxon>
        <taxon>Phyllobacteriaceae</taxon>
        <taxon>Nitratireductor</taxon>
    </lineage>
</organism>
<feature type="region of interest" description="Disordered" evidence="7">
    <location>
        <begin position="1"/>
        <end position="39"/>
    </location>
</feature>
<dbReference type="InterPro" id="IPR013766">
    <property type="entry name" value="Thioredoxin_domain"/>
</dbReference>
<dbReference type="eggNOG" id="COG3118">
    <property type="taxonomic scope" value="Bacteria"/>
</dbReference>
<dbReference type="Proteomes" id="UP000053675">
    <property type="component" value="Unassembled WGS sequence"/>
</dbReference>
<evidence type="ECO:0000313" key="10">
    <source>
        <dbReference type="Proteomes" id="UP000053675"/>
    </source>
</evidence>
<dbReference type="EMBL" id="JMQM01000002">
    <property type="protein sequence ID" value="KFB08526.1"/>
    <property type="molecule type" value="Genomic_DNA"/>
</dbReference>